<organism evidence="2 3">
    <name type="scientific">Marinobacter zhejiangensis</name>
    <dbReference type="NCBI Taxonomy" id="488535"/>
    <lineage>
        <taxon>Bacteria</taxon>
        <taxon>Pseudomonadati</taxon>
        <taxon>Pseudomonadota</taxon>
        <taxon>Gammaproteobacteria</taxon>
        <taxon>Pseudomonadales</taxon>
        <taxon>Marinobacteraceae</taxon>
        <taxon>Marinobacter</taxon>
    </lineage>
</organism>
<keyword evidence="1" id="KW-0472">Membrane</keyword>
<feature type="transmembrane region" description="Helical" evidence="1">
    <location>
        <begin position="6"/>
        <end position="23"/>
    </location>
</feature>
<dbReference type="RefSeq" id="WP_092022325.1">
    <property type="nucleotide sequence ID" value="NZ_FOUE01000003.1"/>
</dbReference>
<evidence type="ECO:0008006" key="4">
    <source>
        <dbReference type="Google" id="ProtNLM"/>
    </source>
</evidence>
<evidence type="ECO:0000313" key="2">
    <source>
        <dbReference type="EMBL" id="SFM33910.1"/>
    </source>
</evidence>
<keyword evidence="1" id="KW-0812">Transmembrane</keyword>
<keyword evidence="3" id="KW-1185">Reference proteome</keyword>
<keyword evidence="1" id="KW-1133">Transmembrane helix</keyword>
<protein>
    <recommendedName>
        <fullName evidence="4">DUF2897 domain-containing protein</fullName>
    </recommendedName>
</protein>
<gene>
    <name evidence="2" type="ORF">SAMN04487963_2126</name>
</gene>
<dbReference type="Proteomes" id="UP000198519">
    <property type="component" value="Unassembled WGS sequence"/>
</dbReference>
<proteinExistence type="predicted"/>
<name>A0A1I4Q2N1_9GAMM</name>
<reference evidence="3" key="1">
    <citation type="submission" date="2016-10" db="EMBL/GenBank/DDBJ databases">
        <authorList>
            <person name="Varghese N."/>
            <person name="Submissions S."/>
        </authorList>
    </citation>
    <scope>NUCLEOTIDE SEQUENCE [LARGE SCALE GENOMIC DNA]</scope>
    <source>
        <strain evidence="3">CGMCC 1.7061</strain>
    </source>
</reference>
<dbReference type="EMBL" id="FOUE01000003">
    <property type="protein sequence ID" value="SFM33910.1"/>
    <property type="molecule type" value="Genomic_DNA"/>
</dbReference>
<accession>A0A1I4Q2N1</accession>
<dbReference type="AlphaFoldDB" id="A0A1I4Q2N1"/>
<dbReference type="InterPro" id="IPR021550">
    <property type="entry name" value="DUF2897"/>
</dbReference>
<evidence type="ECO:0000256" key="1">
    <source>
        <dbReference type="SAM" id="Phobius"/>
    </source>
</evidence>
<sequence length="59" mass="6891">MPMIGWIILLAALGMILGSLFLLRDSANSMRLSDDKLKKIRQRQDELNTREQEEDDWKS</sequence>
<dbReference type="OrthoDB" id="6184284at2"/>
<dbReference type="Pfam" id="PF11446">
    <property type="entry name" value="DUF2897"/>
    <property type="match status" value="1"/>
</dbReference>
<evidence type="ECO:0000313" key="3">
    <source>
        <dbReference type="Proteomes" id="UP000198519"/>
    </source>
</evidence>